<proteinExistence type="inferred from homology"/>
<dbReference type="InterPro" id="IPR002818">
    <property type="entry name" value="DJ-1/PfpI"/>
</dbReference>
<accession>A0A0F0LLT5</accession>
<feature type="domain" description="DJ-1/PfpI" evidence="4">
    <location>
        <begin position="28"/>
        <end position="229"/>
    </location>
</feature>
<dbReference type="RefSeq" id="WP_045271568.1">
    <property type="nucleotide sequence ID" value="NZ_JYIX01000032.1"/>
</dbReference>
<dbReference type="GO" id="GO:0005737">
    <property type="term" value="C:cytoplasm"/>
    <property type="evidence" value="ECO:0007669"/>
    <property type="project" value="TreeGrafter"/>
</dbReference>
<comment type="caution">
    <text evidence="5">The sequence shown here is derived from an EMBL/GenBank/DDBJ whole genome shotgun (WGS) entry which is preliminary data.</text>
</comment>
<gene>
    <name evidence="5" type="primary">hchA</name>
    <name evidence="5" type="ORF">RS86_01461</name>
</gene>
<keyword evidence="6" id="KW-1185">Reference proteome</keyword>
<dbReference type="InterPro" id="IPR029062">
    <property type="entry name" value="Class_I_gatase-like"/>
</dbReference>
<evidence type="ECO:0000256" key="3">
    <source>
        <dbReference type="ARBA" id="ARBA00038493"/>
    </source>
</evidence>
<dbReference type="Gene3D" id="3.40.50.880">
    <property type="match status" value="1"/>
</dbReference>
<dbReference type="GO" id="GO:0019172">
    <property type="term" value="F:glyoxalase III activity"/>
    <property type="evidence" value="ECO:0007669"/>
    <property type="project" value="UniProtKB-EC"/>
</dbReference>
<keyword evidence="1" id="KW-0346">Stress response</keyword>
<reference evidence="5 6" key="1">
    <citation type="submission" date="2015-02" db="EMBL/GenBank/DDBJ databases">
        <title>Draft genome sequences of ten Microbacterium spp. with emphasis on heavy metal contaminated environments.</title>
        <authorList>
            <person name="Corretto E."/>
        </authorList>
    </citation>
    <scope>NUCLEOTIDE SEQUENCE [LARGE SCALE GENOMIC DNA]</scope>
    <source>
        <strain evidence="5 6">ARN176</strain>
    </source>
</reference>
<organism evidence="5 6">
    <name type="scientific">Microbacterium azadirachtae</name>
    <dbReference type="NCBI Taxonomy" id="582680"/>
    <lineage>
        <taxon>Bacteria</taxon>
        <taxon>Bacillati</taxon>
        <taxon>Actinomycetota</taxon>
        <taxon>Actinomycetes</taxon>
        <taxon>Micrococcales</taxon>
        <taxon>Microbacteriaceae</taxon>
        <taxon>Microbacterium</taxon>
    </lineage>
</organism>
<evidence type="ECO:0000259" key="4">
    <source>
        <dbReference type="Pfam" id="PF01965"/>
    </source>
</evidence>
<dbReference type="GO" id="GO:0019243">
    <property type="term" value="P:methylglyoxal catabolic process to D-lactate via S-lactoyl-glutathione"/>
    <property type="evidence" value="ECO:0007669"/>
    <property type="project" value="TreeGrafter"/>
</dbReference>
<sequence>MSKILMVVTAADSLTLADGSAHPTGFWAEELVVAHRELTAAGHDVVIATPAGRVPPVDPGSLNAEVVGDADRAEEFRAYLDAIRAELDHPATLGDLSAADFAAVVLPGGHGPMADLAFDEDLGRILVEADANAALIAPFCHGPAGLLSAKALDGGFVFAGRTLTAFSDEEEATGGLGENTPWLVAATLRERGAVVENSAPWTSHVVRDGNLISGQNPQSSEAVTRALIEVLGD</sequence>
<keyword evidence="2 5" id="KW-0456">Lyase</keyword>
<dbReference type="EMBL" id="JYIX01000032">
    <property type="protein sequence ID" value="KJL33664.1"/>
    <property type="molecule type" value="Genomic_DNA"/>
</dbReference>
<protein>
    <submittedName>
        <fullName evidence="5">Molecular chaperone Hsp31 and glyoxalase 3</fullName>
        <ecNumber evidence="5">4.2.1.130</ecNumber>
    </submittedName>
</protein>
<dbReference type="EC" id="4.2.1.130" evidence="5"/>
<evidence type="ECO:0000313" key="5">
    <source>
        <dbReference type="EMBL" id="KJL33664.1"/>
    </source>
</evidence>
<dbReference type="PANTHER" id="PTHR48094:SF11">
    <property type="entry name" value="GLUTATHIONE-INDEPENDENT GLYOXALASE HSP31-RELATED"/>
    <property type="match status" value="1"/>
</dbReference>
<dbReference type="CDD" id="cd03141">
    <property type="entry name" value="GATase1_Hsp31_like"/>
    <property type="match status" value="1"/>
</dbReference>
<dbReference type="SUPFAM" id="SSF52317">
    <property type="entry name" value="Class I glutamine amidotransferase-like"/>
    <property type="match status" value="1"/>
</dbReference>
<name>A0A0F0LLT5_9MICO</name>
<dbReference type="Pfam" id="PF01965">
    <property type="entry name" value="DJ-1_PfpI"/>
    <property type="match status" value="1"/>
</dbReference>
<evidence type="ECO:0000256" key="2">
    <source>
        <dbReference type="ARBA" id="ARBA00023239"/>
    </source>
</evidence>
<dbReference type="AlphaFoldDB" id="A0A0F0LLT5"/>
<dbReference type="Proteomes" id="UP000033740">
    <property type="component" value="Unassembled WGS sequence"/>
</dbReference>
<comment type="similarity">
    <text evidence="3">Belongs to the peptidase C56 family. HSP31-like subfamily.</text>
</comment>
<dbReference type="PANTHER" id="PTHR48094">
    <property type="entry name" value="PROTEIN/NUCLEIC ACID DEGLYCASE DJ-1-RELATED"/>
    <property type="match status" value="1"/>
</dbReference>
<evidence type="ECO:0000256" key="1">
    <source>
        <dbReference type="ARBA" id="ARBA00023016"/>
    </source>
</evidence>
<dbReference type="InterPro" id="IPR050325">
    <property type="entry name" value="Prot/Nucl_acid_deglycase"/>
</dbReference>
<dbReference type="PATRIC" id="fig|582680.6.peg.1499"/>
<dbReference type="STRING" id="582680.RS86_01461"/>
<evidence type="ECO:0000313" key="6">
    <source>
        <dbReference type="Proteomes" id="UP000033740"/>
    </source>
</evidence>